<dbReference type="Proteomes" id="UP000373449">
    <property type="component" value="Unassembled WGS sequence"/>
</dbReference>
<proteinExistence type="predicted"/>
<feature type="transmembrane region" description="Helical" evidence="1">
    <location>
        <begin position="126"/>
        <end position="150"/>
    </location>
</feature>
<organism evidence="2 4">
    <name type="scientific">Budvicia aquatica</name>
    <dbReference type="NCBI Taxonomy" id="82979"/>
    <lineage>
        <taxon>Bacteria</taxon>
        <taxon>Pseudomonadati</taxon>
        <taxon>Pseudomonadota</taxon>
        <taxon>Gammaproteobacteria</taxon>
        <taxon>Enterobacterales</taxon>
        <taxon>Budviciaceae</taxon>
        <taxon>Budvicia</taxon>
    </lineage>
</organism>
<protein>
    <submittedName>
        <fullName evidence="2">Uncharacterized protein</fullName>
    </submittedName>
</protein>
<evidence type="ECO:0000313" key="2">
    <source>
        <dbReference type="EMBL" id="PHI31942.1"/>
    </source>
</evidence>
<name>A0A2C6DUE7_9GAMM</name>
<dbReference type="EMBL" id="PDDX01000001">
    <property type="protein sequence ID" value="PHI31942.1"/>
    <property type="molecule type" value="Genomic_DNA"/>
</dbReference>
<feature type="transmembrane region" description="Helical" evidence="1">
    <location>
        <begin position="95"/>
        <end position="120"/>
    </location>
</feature>
<dbReference type="AlphaFoldDB" id="A0A2C6DUE7"/>
<accession>A0A2C6DUE7</accession>
<keyword evidence="1" id="KW-1133">Transmembrane helix</keyword>
<evidence type="ECO:0000256" key="1">
    <source>
        <dbReference type="SAM" id="Phobius"/>
    </source>
</evidence>
<reference evidence="4" key="2">
    <citation type="submission" date="2017-09" db="EMBL/GenBank/DDBJ databases">
        <title>FDA dAtabase for Regulatory Grade micrObial Sequences (FDA-ARGOS): Supporting development and validation of Infectious Disease Dx tests.</title>
        <authorList>
            <person name="Minogue T."/>
            <person name="Wolcott M."/>
            <person name="Wasieloski L."/>
            <person name="Aguilar W."/>
            <person name="Moore D."/>
            <person name="Tallon L."/>
            <person name="Sadzewicz L."/>
            <person name="Ott S."/>
            <person name="Zhao X."/>
            <person name="Nagaraj S."/>
            <person name="Vavikolanu K."/>
            <person name="Aluvathingal J."/>
            <person name="Nadendla S."/>
            <person name="Sichtig H."/>
        </authorList>
    </citation>
    <scope>NUCLEOTIDE SEQUENCE [LARGE SCALE GENOMIC DNA]</scope>
    <source>
        <strain evidence="4">FDAARGOS_387</strain>
    </source>
</reference>
<sequence length="163" mass="17872">MFKFLSFIYTPIPISFDSRFDLSTSLERLNNGITQRRLLQIPAETSVVGQVSENNVVLKKVTPNVRNSFSLNFTGRFESIDNKIVLNGNFEMSTFVVAFVTVAMLLSLLVTLGSIVALVVNHSANVSAWFVPLGGLAVGTGCYAITYIGYSISKSSVFLIFQT</sequence>
<keyword evidence="1" id="KW-0812">Transmembrane</keyword>
<keyword evidence="4" id="KW-1185">Reference proteome</keyword>
<evidence type="ECO:0000313" key="5">
    <source>
        <dbReference type="Proteomes" id="UP000373449"/>
    </source>
</evidence>
<evidence type="ECO:0000313" key="4">
    <source>
        <dbReference type="Proteomes" id="UP000224974"/>
    </source>
</evidence>
<keyword evidence="1" id="KW-0472">Membrane</keyword>
<evidence type="ECO:0000313" key="3">
    <source>
        <dbReference type="EMBL" id="VFS52965.1"/>
    </source>
</evidence>
<dbReference type="OrthoDB" id="5942017at2"/>
<dbReference type="EMBL" id="CAADJA010000002">
    <property type="protein sequence ID" value="VFS52965.1"/>
    <property type="molecule type" value="Genomic_DNA"/>
</dbReference>
<gene>
    <name evidence="2" type="ORF">CRN84_22775</name>
    <name evidence="3" type="ORF">NCTC12282_06174</name>
</gene>
<reference evidence="3 5" key="3">
    <citation type="submission" date="2019-03" db="EMBL/GenBank/DDBJ databases">
        <authorList>
            <consortium name="Pathogen Informatics"/>
        </authorList>
    </citation>
    <scope>NUCLEOTIDE SEQUENCE [LARGE SCALE GENOMIC DNA]</scope>
    <source>
        <strain evidence="3 5">NCTC12282</strain>
    </source>
</reference>
<dbReference type="Proteomes" id="UP000224974">
    <property type="component" value="Unassembled WGS sequence"/>
</dbReference>
<dbReference type="RefSeq" id="WP_029096857.1">
    <property type="nucleotide sequence ID" value="NZ_CAADJA010000002.1"/>
</dbReference>
<reference evidence="2" key="1">
    <citation type="submission" date="2017-09" db="EMBL/GenBank/DDBJ databases">
        <title>FDA dAtabase for Regulatory Grade micrObial Sequences (FDA-ARGOS): Supporting development and validation of Infectious Disease Dx tests.</title>
        <authorList>
            <person name="Minogue T."/>
            <person name="Wolcott M."/>
            <person name="Wasieloski L."/>
            <person name="Aguilar W."/>
            <person name="Moore D."/>
            <person name="Tallon L.J."/>
            <person name="Sadzewicz L."/>
            <person name="Ott S."/>
            <person name="Zhao X."/>
            <person name="Nagaraj S."/>
            <person name="Vavikolanu K."/>
            <person name="Aluvathingal J."/>
            <person name="Nadendla S."/>
            <person name="Sichtig H."/>
        </authorList>
    </citation>
    <scope>NUCLEOTIDE SEQUENCE</scope>
    <source>
        <strain evidence="2">FDAARGOS_387</strain>
    </source>
</reference>